<reference evidence="2" key="1">
    <citation type="journal article" date="2014" name="Int. J. Syst. Evol. Microbiol.">
        <title>Complete genome sequence of Corynebacterium casei LMG S-19264T (=DSM 44701T), isolated from a smear-ripened cheese.</title>
        <authorList>
            <consortium name="US DOE Joint Genome Institute (JGI-PGF)"/>
            <person name="Walter F."/>
            <person name="Albersmeier A."/>
            <person name="Kalinowski J."/>
            <person name="Ruckert C."/>
        </authorList>
    </citation>
    <scope>NUCLEOTIDE SEQUENCE</scope>
    <source>
        <strain evidence="2">CGMCC 4.7368</strain>
    </source>
</reference>
<evidence type="ECO:0000313" key="2">
    <source>
        <dbReference type="EMBL" id="GGO79632.1"/>
    </source>
</evidence>
<protein>
    <submittedName>
        <fullName evidence="2">Uncharacterized protein</fullName>
    </submittedName>
</protein>
<sequence>MYAKGGSGTTDWSAVRLGLGTMKSLPIVGAVADAIDAESAVEQAERFRTYLAGKFPNQDVRLLLSPTEMLTPSFLADLRRLAARRPVALFFDTFERTAPWCETWLLDLFGGRYGALPARRQLARLRLGSHQALAGRSGGCRRGLPAGVRPGSSRGGGR</sequence>
<evidence type="ECO:0000313" key="3">
    <source>
        <dbReference type="Proteomes" id="UP000646523"/>
    </source>
</evidence>
<keyword evidence="3" id="KW-1185">Reference proteome</keyword>
<dbReference type="Proteomes" id="UP000646523">
    <property type="component" value="Unassembled WGS sequence"/>
</dbReference>
<dbReference type="RefSeq" id="WP_189128045.1">
    <property type="nucleotide sequence ID" value="NZ_BMNH01000029.1"/>
</dbReference>
<organism evidence="2 3">
    <name type="scientific">Nonomuraea cavernae</name>
    <dbReference type="NCBI Taxonomy" id="2045107"/>
    <lineage>
        <taxon>Bacteria</taxon>
        <taxon>Bacillati</taxon>
        <taxon>Actinomycetota</taxon>
        <taxon>Actinomycetes</taxon>
        <taxon>Streptosporangiales</taxon>
        <taxon>Streptosporangiaceae</taxon>
        <taxon>Nonomuraea</taxon>
    </lineage>
</organism>
<comment type="caution">
    <text evidence="2">The sequence shown here is derived from an EMBL/GenBank/DDBJ whole genome shotgun (WGS) entry which is preliminary data.</text>
</comment>
<name>A0A917ZAS9_9ACTN</name>
<proteinExistence type="predicted"/>
<reference evidence="2" key="2">
    <citation type="submission" date="2020-09" db="EMBL/GenBank/DDBJ databases">
        <authorList>
            <person name="Sun Q."/>
            <person name="Zhou Y."/>
        </authorList>
    </citation>
    <scope>NUCLEOTIDE SEQUENCE</scope>
    <source>
        <strain evidence="2">CGMCC 4.7368</strain>
    </source>
</reference>
<evidence type="ECO:0000256" key="1">
    <source>
        <dbReference type="SAM" id="MobiDB-lite"/>
    </source>
</evidence>
<gene>
    <name evidence="2" type="ORF">GCM10012289_64370</name>
</gene>
<accession>A0A917ZAS9</accession>
<dbReference type="AlphaFoldDB" id="A0A917ZAS9"/>
<feature type="region of interest" description="Disordered" evidence="1">
    <location>
        <begin position="138"/>
        <end position="158"/>
    </location>
</feature>
<dbReference type="EMBL" id="BMNH01000029">
    <property type="protein sequence ID" value="GGO79632.1"/>
    <property type="molecule type" value="Genomic_DNA"/>
</dbReference>